<sequence length="95" mass="10908">MPNETRLERWQRTGALQLVTAAIVFATWVYFQTQYTAAERPVVLNEVLLLVLGWVGLKFAMNKGEKTEEKRSDEKPDTDSSSPEPEPERYGRHAK</sequence>
<dbReference type="RefSeq" id="NP_818580.1">
    <property type="nucleotide sequence ID" value="NC_004689.1"/>
</dbReference>
<keyword evidence="2" id="KW-0812">Transmembrane</keyword>
<proteinExistence type="predicted"/>
<feature type="transmembrane region" description="Helical" evidence="2">
    <location>
        <begin position="12"/>
        <end position="31"/>
    </location>
</feature>
<feature type="compositionally biased region" description="Basic and acidic residues" evidence="1">
    <location>
        <begin position="86"/>
        <end position="95"/>
    </location>
</feature>
<keyword evidence="4" id="KW-1185">Reference proteome</keyword>
<organism evidence="3 4">
    <name type="scientific">Mycobacterium phage Barnyard</name>
    <dbReference type="NCBI Taxonomy" id="205880"/>
    <lineage>
        <taxon>Viruses</taxon>
        <taxon>Duplodnaviria</taxon>
        <taxon>Heunggongvirae</taxon>
        <taxon>Uroviricota</taxon>
        <taxon>Caudoviricetes</taxon>
        <taxon>Barnyardvirus</taxon>
        <taxon>Barnyardvirus barnyard</taxon>
    </lineage>
</organism>
<evidence type="ECO:0008006" key="5">
    <source>
        <dbReference type="Google" id="ProtNLM"/>
    </source>
</evidence>
<accession>Q856D0</accession>
<reference evidence="3 4" key="1">
    <citation type="journal article" date="2003" name="Cell">
        <title>Origins of highly mosaic mycobacteriophage genomes.</title>
        <authorList>
            <person name="Pedulla M.L."/>
            <person name="Ford M.E."/>
            <person name="Houtz J.M."/>
            <person name="Karthikeyan T."/>
            <person name="Wadsworth C."/>
            <person name="Lewis J.A."/>
            <person name="Jacobs-Sera D."/>
            <person name="Falbo J."/>
            <person name="Gross J."/>
            <person name="Pannunzio N.R."/>
            <person name="Brucker W."/>
            <person name="Kumar V."/>
            <person name="Kandasamy J."/>
            <person name="Keenan L."/>
            <person name="Bardarov S."/>
            <person name="Kriakov J."/>
            <person name="Lawrence J.G."/>
            <person name="Jacobs W.R. Jr."/>
            <person name="Hendrix R.W."/>
            <person name="Hatfull G.F."/>
        </authorList>
    </citation>
    <scope>NUCLEOTIDE SEQUENCE</scope>
</reference>
<name>Q856D0_9CAUD</name>
<feature type="transmembrane region" description="Helical" evidence="2">
    <location>
        <begin position="43"/>
        <end position="61"/>
    </location>
</feature>
<evidence type="ECO:0000313" key="4">
    <source>
        <dbReference type="Proteomes" id="UP000000731"/>
    </source>
</evidence>
<feature type="region of interest" description="Disordered" evidence="1">
    <location>
        <begin position="64"/>
        <end position="95"/>
    </location>
</feature>
<dbReference type="EMBL" id="AY129339">
    <property type="protein sequence ID" value="AAN02096.1"/>
    <property type="molecule type" value="Genomic_DNA"/>
</dbReference>
<gene>
    <name evidence="3" type="primary">42</name>
    <name evidence="3" type="ORF">PBI_BARNYARD_42</name>
</gene>
<keyword evidence="2" id="KW-0472">Membrane</keyword>
<evidence type="ECO:0000256" key="2">
    <source>
        <dbReference type="SAM" id="Phobius"/>
    </source>
</evidence>
<keyword evidence="2" id="KW-1133">Transmembrane helix</keyword>
<evidence type="ECO:0000256" key="1">
    <source>
        <dbReference type="SAM" id="MobiDB-lite"/>
    </source>
</evidence>
<dbReference type="KEGG" id="vg:1260281"/>
<feature type="compositionally biased region" description="Basic and acidic residues" evidence="1">
    <location>
        <begin position="64"/>
        <end position="78"/>
    </location>
</feature>
<dbReference type="Proteomes" id="UP000000731">
    <property type="component" value="Segment"/>
</dbReference>
<protein>
    <recommendedName>
        <fullName evidence="5">Holin</fullName>
    </recommendedName>
</protein>
<evidence type="ECO:0000313" key="3">
    <source>
        <dbReference type="EMBL" id="AAN02096.1"/>
    </source>
</evidence>